<dbReference type="HOGENOM" id="CLU_003613_0_0_1"/>
<feature type="transmembrane region" description="Helical" evidence="2">
    <location>
        <begin position="446"/>
        <end position="465"/>
    </location>
</feature>
<dbReference type="OrthoDB" id="2373987at2759"/>
<name>A0A0A1TAW9_9HYPO</name>
<dbReference type="Pfam" id="PF23190">
    <property type="entry name" value="LHD_TRPY1"/>
    <property type="match status" value="1"/>
</dbReference>
<dbReference type="InterPro" id="IPR052971">
    <property type="entry name" value="TRP_calcium_channel"/>
</dbReference>
<feature type="compositionally biased region" description="Acidic residues" evidence="1">
    <location>
        <begin position="818"/>
        <end position="833"/>
    </location>
</feature>
<feature type="transmembrane region" description="Helical" evidence="2">
    <location>
        <begin position="477"/>
        <end position="500"/>
    </location>
</feature>
<keyword evidence="6" id="KW-1185">Reference proteome</keyword>
<evidence type="ECO:0000313" key="5">
    <source>
        <dbReference type="EMBL" id="CEJ84456.1"/>
    </source>
</evidence>
<dbReference type="EMBL" id="CDHN01000002">
    <property type="protein sequence ID" value="CEJ84456.1"/>
    <property type="molecule type" value="Genomic_DNA"/>
</dbReference>
<feature type="region of interest" description="Disordered" evidence="1">
    <location>
        <begin position="1086"/>
        <end position="1182"/>
    </location>
</feature>
<dbReference type="PANTHER" id="PTHR35859">
    <property type="entry name" value="NONSELECTIVE CATION CHANNEL PROTEIN"/>
    <property type="match status" value="1"/>
</dbReference>
<feature type="domain" description="YVC1 N-terminal linker helical" evidence="3">
    <location>
        <begin position="147"/>
        <end position="275"/>
    </location>
</feature>
<keyword evidence="2" id="KW-1133">Transmembrane helix</keyword>
<keyword evidence="2" id="KW-0812">Transmembrane</keyword>
<evidence type="ECO:0000259" key="3">
    <source>
        <dbReference type="Pfam" id="PF23190"/>
    </source>
</evidence>
<sequence>MFSSLLHRKRPNSRRDEGRDASISPSARNMPRRFTSRTHATADFTEADDDDEDDEDDDGDFNGEGVSAYHEDHGGDVDEDEGEPSGLPVLPLFSTTHLDSLPIYNTTHAIRIIVSARTETTLSWEQLRSPQVSQFLVKPMQQQIRTLHFSRATLYALMANCLQFSKEGQRYAANAGISNTRAKVCELLALKMLKEYSTRELIDALAYDFYPLQGLPGISLPEQQMRTSASGAIPSTASRTSTLEVAIRASAKHFLAHPVIVQQLEAIWNGAISFYSSADTLHRDEAPQMENTAPRTRSKPDARTPLLGATSSRPSNQQVPPLRRTVTLYDPRQASVFKLSRLRVPRYRSFLSTLSLAVLIGLFLAVLIERSVQITGLELVFWFWSAGFMLDELVGFNEQGFALYIMSFWNIFDLGILVLLIVYYFMRVYGIFVADPHHWNDMAYDVLAANAILLLPRIFSILDHYQYFSQLLIAFRLMAVDLAAVFFLVLIMCSGFYVFFTLSNNQSDGAEVAYKIFQILMGFTPAAWDVWPTYNWLARMLMMIFLIICHFLVVTILITVLTNSFMAIASNANEEHQFLFAINTISMVKNDALFSYIAPTNIFAWLLMPLRYCIPLRQFVWLNRTIIKVTHFPILICIYLYERFWLAPSMFEPTDLVDNHGRRRRRAISFGDPASRTAIFSPNVRVREESVAGFQKDRALEEVFLRLPDSTTFRTQRRQERRKTQTAIRHWMEQHDEDGLSTQWPTVDSRAVPEWQRRLSMGWDRGSNMRQVSDMRSVASDPAEFISNPGASFVTPKHLPSRFASMASAEYKDHTDGDGDDELVTNDEDEDDVGTNAERFGLDEKSSLSFRPGYFDAVQGARLGALASSQGSGGAAAKLVPPRPPSNRRGMHKRTISSNTILYNPEEETQQPPSPPHPPLAKSPPKRTLLRKPGSSGKTSAGQGSCSGTKSPMRQTAASSDVRPRPIAPPRRITETSGIGGVSRTALLSIDPRNRPGEARRLSSVDMSVLSDQSNLAFAGAADAPLAGSFQTQMAMAIMRDNRMRAGNSGEAADRDRMGRLVLARMKTLEESFADMIKEVRDIKHHSTPVTRWNSSGEDPRSRRGSVIADDVGPGPASRTRGDITPRRPHGKRPVSRRSLREAKPAFGRPRDSMGHVQAVIHSSDGEDMEDEQSFLKKGTSL</sequence>
<evidence type="ECO:0000256" key="2">
    <source>
        <dbReference type="SAM" id="Phobius"/>
    </source>
</evidence>
<feature type="transmembrane region" description="Helical" evidence="2">
    <location>
        <begin position="401"/>
        <end position="426"/>
    </location>
</feature>
<reference evidence="5 6" key="1">
    <citation type="journal article" date="2015" name="Genome Announc.">
        <title>Draft Genome Sequence and Gene Annotation of the Entomopathogenic Fungus Verticillium hemipterigenum.</title>
        <authorList>
            <person name="Horn F."/>
            <person name="Habel A."/>
            <person name="Scharf D.H."/>
            <person name="Dworschak J."/>
            <person name="Brakhage A.A."/>
            <person name="Guthke R."/>
            <person name="Hertweck C."/>
            <person name="Linde J."/>
        </authorList>
    </citation>
    <scope>NUCLEOTIDE SEQUENCE [LARGE SCALE GENOMIC DNA]</scope>
</reference>
<feature type="compositionally biased region" description="Acidic residues" evidence="1">
    <location>
        <begin position="45"/>
        <end position="61"/>
    </location>
</feature>
<evidence type="ECO:0000259" key="4">
    <source>
        <dbReference type="Pfam" id="PF23317"/>
    </source>
</evidence>
<feature type="transmembrane region" description="Helical" evidence="2">
    <location>
        <begin position="593"/>
        <end position="614"/>
    </location>
</feature>
<gene>
    <name evidence="5" type="ORF">VHEMI03480</name>
</gene>
<feature type="compositionally biased region" description="Polar residues" evidence="1">
    <location>
        <begin position="936"/>
        <end position="959"/>
    </location>
</feature>
<feature type="region of interest" description="Disordered" evidence="1">
    <location>
        <begin position="1"/>
        <end position="87"/>
    </location>
</feature>
<feature type="transmembrane region" description="Helical" evidence="2">
    <location>
        <begin position="512"/>
        <end position="531"/>
    </location>
</feature>
<dbReference type="InterPro" id="IPR056337">
    <property type="entry name" value="LHD_YVC1"/>
</dbReference>
<accession>A0A0A1TAW9</accession>
<feature type="compositionally biased region" description="Pro residues" evidence="1">
    <location>
        <begin position="912"/>
        <end position="922"/>
    </location>
</feature>
<keyword evidence="2" id="KW-0472">Membrane</keyword>
<feature type="transmembrane region" description="Helical" evidence="2">
    <location>
        <begin position="374"/>
        <end position="394"/>
    </location>
</feature>
<dbReference type="AlphaFoldDB" id="A0A0A1TAW9"/>
<feature type="domain" description="Calcium channel YVC1-like C-terminal transmembrane" evidence="4">
    <location>
        <begin position="355"/>
        <end position="658"/>
    </location>
</feature>
<evidence type="ECO:0000256" key="1">
    <source>
        <dbReference type="SAM" id="MobiDB-lite"/>
    </source>
</evidence>
<evidence type="ECO:0000313" key="6">
    <source>
        <dbReference type="Proteomes" id="UP000039046"/>
    </source>
</evidence>
<feature type="compositionally biased region" description="Low complexity" evidence="1">
    <location>
        <begin position="868"/>
        <end position="879"/>
    </location>
</feature>
<dbReference type="STRING" id="1531966.A0A0A1TAW9"/>
<feature type="region of interest" description="Disordered" evidence="1">
    <location>
        <begin position="284"/>
        <end position="319"/>
    </location>
</feature>
<feature type="region of interest" description="Disordered" evidence="1">
    <location>
        <begin position="868"/>
        <end position="980"/>
    </location>
</feature>
<feature type="region of interest" description="Disordered" evidence="1">
    <location>
        <begin position="809"/>
        <end position="836"/>
    </location>
</feature>
<dbReference type="PANTHER" id="PTHR35859:SF4">
    <property type="entry name" value="MEMBRANE CHANNEL PROTEIN, PUTATIVE (AFU_ORTHOLOGUE AFUA_6G11300)-RELATED"/>
    <property type="match status" value="1"/>
</dbReference>
<feature type="compositionally biased region" description="Basic and acidic residues" evidence="1">
    <location>
        <begin position="1139"/>
        <end position="1154"/>
    </location>
</feature>
<dbReference type="InterPro" id="IPR056336">
    <property type="entry name" value="YVC1_C"/>
</dbReference>
<feature type="transmembrane region" description="Helical" evidence="2">
    <location>
        <begin position="347"/>
        <end position="368"/>
    </location>
</feature>
<protein>
    <submittedName>
        <fullName evidence="5">Putative Integral membrane channel protein</fullName>
    </submittedName>
</protein>
<feature type="compositionally biased region" description="Basic residues" evidence="1">
    <location>
        <begin position="1127"/>
        <end position="1138"/>
    </location>
</feature>
<feature type="transmembrane region" description="Helical" evidence="2">
    <location>
        <begin position="543"/>
        <end position="569"/>
    </location>
</feature>
<feature type="compositionally biased region" description="Polar residues" evidence="1">
    <location>
        <begin position="1088"/>
        <end position="1097"/>
    </location>
</feature>
<feature type="compositionally biased region" description="Polar residues" evidence="1">
    <location>
        <begin position="309"/>
        <end position="319"/>
    </location>
</feature>
<organism evidence="5 6">
    <name type="scientific">[Torrubiella] hemipterigena</name>
    <dbReference type="NCBI Taxonomy" id="1531966"/>
    <lineage>
        <taxon>Eukaryota</taxon>
        <taxon>Fungi</taxon>
        <taxon>Dikarya</taxon>
        <taxon>Ascomycota</taxon>
        <taxon>Pezizomycotina</taxon>
        <taxon>Sordariomycetes</taxon>
        <taxon>Hypocreomycetidae</taxon>
        <taxon>Hypocreales</taxon>
        <taxon>Clavicipitaceae</taxon>
        <taxon>Clavicipitaceae incertae sedis</taxon>
        <taxon>'Torrubiella' clade</taxon>
    </lineage>
</organism>
<dbReference type="Proteomes" id="UP000039046">
    <property type="component" value="Unassembled WGS sequence"/>
</dbReference>
<proteinExistence type="predicted"/>
<dbReference type="Pfam" id="PF23317">
    <property type="entry name" value="YVC1_C"/>
    <property type="match status" value="1"/>
</dbReference>
<feature type="compositionally biased region" description="Basic residues" evidence="1">
    <location>
        <begin position="1"/>
        <end position="12"/>
    </location>
</feature>